<evidence type="ECO:0000313" key="1">
    <source>
        <dbReference type="EMBL" id="EMS79139.1"/>
    </source>
</evidence>
<protein>
    <submittedName>
        <fullName evidence="1">Uncharacterized protein</fullName>
    </submittedName>
</protein>
<gene>
    <name evidence="1" type="ORF">Dpo_5c00620</name>
    <name evidence="2" type="ORF">Dpo_5c00750</name>
</gene>
<dbReference type="RefSeq" id="WP_006966240.1">
    <property type="nucleotide sequence ID" value="NZ_APJX01000005.1"/>
</dbReference>
<proteinExistence type="predicted"/>
<name>S0G127_9BACT</name>
<dbReference type="EMBL" id="APJX01000005">
    <property type="protein sequence ID" value="EMS79139.1"/>
    <property type="molecule type" value="Genomic_DNA"/>
</dbReference>
<comment type="caution">
    <text evidence="1">The sequence shown here is derived from an EMBL/GenBank/DDBJ whole genome shotgun (WGS) entry which is preliminary data.</text>
</comment>
<dbReference type="EMBL" id="APJX01000005">
    <property type="protein sequence ID" value="EMS79152.1"/>
    <property type="molecule type" value="Genomic_DNA"/>
</dbReference>
<organism evidence="1 3">
    <name type="scientific">Desulfotignum phosphitoxidans DSM 13687</name>
    <dbReference type="NCBI Taxonomy" id="1286635"/>
    <lineage>
        <taxon>Bacteria</taxon>
        <taxon>Pseudomonadati</taxon>
        <taxon>Thermodesulfobacteriota</taxon>
        <taxon>Desulfobacteria</taxon>
        <taxon>Desulfobacterales</taxon>
        <taxon>Desulfobacteraceae</taxon>
        <taxon>Desulfotignum</taxon>
    </lineage>
</organism>
<dbReference type="Proteomes" id="UP000014216">
    <property type="component" value="Unassembled WGS sequence"/>
</dbReference>
<keyword evidence="3" id="KW-1185">Reference proteome</keyword>
<reference evidence="1 3" key="1">
    <citation type="journal article" date="2013" name="Genome Announc.">
        <title>Draft Genome Sequence of Desulfotignum phosphitoxidans DSM 13687 Strain FiPS-3.</title>
        <authorList>
            <person name="Poehlein A."/>
            <person name="Daniel R."/>
            <person name="Simeonova D.D."/>
        </authorList>
    </citation>
    <scope>NUCLEOTIDE SEQUENCE [LARGE SCALE GENOMIC DNA]</scope>
    <source>
        <strain evidence="1 3">DSM 13687</strain>
    </source>
</reference>
<evidence type="ECO:0000313" key="3">
    <source>
        <dbReference type="Proteomes" id="UP000014216"/>
    </source>
</evidence>
<evidence type="ECO:0000313" key="2">
    <source>
        <dbReference type="EMBL" id="EMS79152.1"/>
    </source>
</evidence>
<dbReference type="OrthoDB" id="2886719at2"/>
<sequence>MADPYMIRINLVPSPENKNPQLHNIEGADAFVIVFDSSKSGALDKATRYAQGLGWSVVQVTSEQLLLPEHLPLLDAKTTKLYQDAELLGICGHFDAWPKKPRPGEYSVQSLKKTPEK</sequence>
<accession>S0G127</accession>
<dbReference type="AlphaFoldDB" id="S0G127"/>